<dbReference type="Gene3D" id="3.30.450.200">
    <property type="match status" value="1"/>
</dbReference>
<reference evidence="6 7" key="1">
    <citation type="submission" date="2020-11" db="EMBL/GenBank/DDBJ databases">
        <authorList>
            <person name="Wallbank WR R."/>
            <person name="Pardo Diaz C."/>
            <person name="Kozak K."/>
            <person name="Martin S."/>
            <person name="Jiggins C."/>
            <person name="Moest M."/>
            <person name="Warren A I."/>
            <person name="Generalovic N T."/>
            <person name="Byers J.R.P. K."/>
            <person name="Montejo-Kovacevich G."/>
            <person name="Yen C E."/>
        </authorList>
    </citation>
    <scope>NUCLEOTIDE SEQUENCE [LARGE SCALE GENOMIC DNA]</scope>
</reference>
<dbReference type="InParanoid" id="A0A7R8YLU8"/>
<dbReference type="InterPro" id="IPR001194">
    <property type="entry name" value="cDENN_dom"/>
</dbReference>
<dbReference type="Pfam" id="PF03455">
    <property type="entry name" value="dDENN"/>
    <property type="match status" value="1"/>
</dbReference>
<dbReference type="OrthoDB" id="206724at2759"/>
<dbReference type="FunFam" id="3.40.50.11500:FF:000001">
    <property type="entry name" value="Putative DENN domain-containing protein 1A"/>
    <property type="match status" value="1"/>
</dbReference>
<dbReference type="GO" id="GO:1901981">
    <property type="term" value="F:phosphatidylinositol phosphate binding"/>
    <property type="evidence" value="ECO:0007669"/>
    <property type="project" value="TreeGrafter"/>
</dbReference>
<comment type="subcellular location">
    <subcellularLocation>
        <location evidence="1">Cytoplasmic vesicle</location>
        <location evidence="1">Clathrin-coated vesicle</location>
    </subcellularLocation>
</comment>
<dbReference type="GO" id="GO:0032456">
    <property type="term" value="P:endocytic recycling"/>
    <property type="evidence" value="ECO:0007669"/>
    <property type="project" value="TreeGrafter"/>
</dbReference>
<dbReference type="Pfam" id="PF02141">
    <property type="entry name" value="DENN"/>
    <property type="match status" value="1"/>
</dbReference>
<evidence type="ECO:0000313" key="6">
    <source>
        <dbReference type="EMBL" id="CAD7077518.1"/>
    </source>
</evidence>
<dbReference type="InterPro" id="IPR040032">
    <property type="entry name" value="DENND1A/B/C"/>
</dbReference>
<dbReference type="Proteomes" id="UP000594454">
    <property type="component" value="Chromosome 1"/>
</dbReference>
<keyword evidence="7" id="KW-1185">Reference proteome</keyword>
<feature type="compositionally biased region" description="Polar residues" evidence="4">
    <location>
        <begin position="634"/>
        <end position="658"/>
    </location>
</feature>
<dbReference type="PANTHER" id="PTHR13196:SF14">
    <property type="entry name" value="UDENN DOMAIN-CONTAINING PROTEIN"/>
    <property type="match status" value="1"/>
</dbReference>
<dbReference type="SMART" id="SM00800">
    <property type="entry name" value="uDENN"/>
    <property type="match status" value="1"/>
</dbReference>
<feature type="region of interest" description="Disordered" evidence="4">
    <location>
        <begin position="736"/>
        <end position="773"/>
    </location>
</feature>
<dbReference type="GO" id="GO:0005829">
    <property type="term" value="C:cytosol"/>
    <property type="evidence" value="ECO:0007669"/>
    <property type="project" value="TreeGrafter"/>
</dbReference>
<feature type="domain" description="UDENN" evidence="5">
    <location>
        <begin position="1"/>
        <end position="378"/>
    </location>
</feature>
<evidence type="ECO:0000256" key="4">
    <source>
        <dbReference type="SAM" id="MobiDB-lite"/>
    </source>
</evidence>
<feature type="compositionally biased region" description="Polar residues" evidence="4">
    <location>
        <begin position="578"/>
        <end position="590"/>
    </location>
</feature>
<dbReference type="SMART" id="SM00801">
    <property type="entry name" value="dDENN"/>
    <property type="match status" value="1"/>
</dbReference>
<dbReference type="GO" id="GO:0030136">
    <property type="term" value="C:clathrin-coated vesicle"/>
    <property type="evidence" value="ECO:0007669"/>
    <property type="project" value="UniProtKB-SubCell"/>
</dbReference>
<evidence type="ECO:0000256" key="3">
    <source>
        <dbReference type="ARBA" id="ARBA00023329"/>
    </source>
</evidence>
<dbReference type="EMBL" id="LR899009">
    <property type="protein sequence ID" value="CAD7077518.1"/>
    <property type="molecule type" value="Genomic_DNA"/>
</dbReference>
<feature type="region of interest" description="Disordered" evidence="4">
    <location>
        <begin position="534"/>
        <end position="599"/>
    </location>
</feature>
<dbReference type="FunCoup" id="A0A7R8YLU8">
    <property type="interactions" value="460"/>
</dbReference>
<evidence type="ECO:0000256" key="2">
    <source>
        <dbReference type="ARBA" id="ARBA00022658"/>
    </source>
</evidence>
<name>A0A7R8YLU8_HERIL</name>
<dbReference type="InterPro" id="IPR005112">
    <property type="entry name" value="dDENN_dom"/>
</dbReference>
<feature type="compositionally biased region" description="Polar residues" evidence="4">
    <location>
        <begin position="447"/>
        <end position="461"/>
    </location>
</feature>
<dbReference type="FunFam" id="3.30.450.200:FF:000003">
    <property type="entry name" value="DENN domain containing 1A"/>
    <property type="match status" value="1"/>
</dbReference>
<evidence type="ECO:0000259" key="5">
    <source>
        <dbReference type="PROSITE" id="PS50211"/>
    </source>
</evidence>
<feature type="compositionally biased region" description="Polar residues" evidence="4">
    <location>
        <begin position="680"/>
        <end position="714"/>
    </location>
</feature>
<dbReference type="PANTHER" id="PTHR13196">
    <property type="entry name" value="DENN DOMAIN-CONTAINING"/>
    <property type="match status" value="1"/>
</dbReference>
<gene>
    <name evidence="6" type="ORF">HERILL_LOCUS859</name>
</gene>
<proteinExistence type="predicted"/>
<organism evidence="6 7">
    <name type="scientific">Hermetia illucens</name>
    <name type="common">Black soldier fly</name>
    <dbReference type="NCBI Taxonomy" id="343691"/>
    <lineage>
        <taxon>Eukaryota</taxon>
        <taxon>Metazoa</taxon>
        <taxon>Ecdysozoa</taxon>
        <taxon>Arthropoda</taxon>
        <taxon>Hexapoda</taxon>
        <taxon>Insecta</taxon>
        <taxon>Pterygota</taxon>
        <taxon>Neoptera</taxon>
        <taxon>Endopterygota</taxon>
        <taxon>Diptera</taxon>
        <taxon>Brachycera</taxon>
        <taxon>Stratiomyomorpha</taxon>
        <taxon>Stratiomyidae</taxon>
        <taxon>Hermetiinae</taxon>
        <taxon>Hermetia</taxon>
    </lineage>
</organism>
<dbReference type="GO" id="GO:0006897">
    <property type="term" value="P:endocytosis"/>
    <property type="evidence" value="ECO:0007669"/>
    <property type="project" value="TreeGrafter"/>
</dbReference>
<dbReference type="InterPro" id="IPR037516">
    <property type="entry name" value="Tripartite_DENN"/>
</dbReference>
<dbReference type="Gene3D" id="3.40.50.11500">
    <property type="match status" value="1"/>
</dbReference>
<protein>
    <recommendedName>
        <fullName evidence="5">UDENN domain-containing protein</fullName>
    </recommendedName>
</protein>
<keyword evidence="2" id="KW-0344">Guanine-nucleotide releasing factor</keyword>
<feature type="compositionally biased region" description="Low complexity" evidence="4">
    <location>
        <begin position="534"/>
        <end position="554"/>
    </location>
</feature>
<keyword evidence="3" id="KW-0968">Cytoplasmic vesicle</keyword>
<accession>A0A7R8YLU8</accession>
<dbReference type="InterPro" id="IPR005113">
    <property type="entry name" value="uDENN_dom"/>
</dbReference>
<dbReference type="Gene3D" id="6.10.140.1000">
    <property type="match status" value="1"/>
</dbReference>
<sequence length="903" mass="101263">MSSRIKEDVQRLFEFWCELKQSSDGPRAPATITECFPESFRDSQVLAKIGDFAYPCEFENSSVHSYSFVWTSDDSKFRFGFCRHDPKTRSAMVLITYLPWHDTFLKLLAVLSELRRNQNGEFQAFLSEAYNKGVPERGSSLKLFYNSGQNHFTFQRPSQFELPSIPENHNLNLYYNFVDPKNMIAVFAAMLSERRIIFTSRRLDRLSSCIQAANAFLYPMVWQHIFIPILPMKMKDFLCAPMPYLIGVPEAVLRTMTPEELGEVVILNCDNNEFKNPFDDVRQMPPELVSQMKKYLGNSNELIGDRISKIFLRILVQLIGGYRDAAKYSQGQKITWDRDTFIESRPPHLRNFLTRMMELQIFQQFIDERLDILNSGQGISDEFEMETLRYTDKMGKKGKNYRDFLRNVKDKTNPAVKSAVKSVKEGSRGVKSAYKDLKSKLRDITPPKSQFHISASSPNDTDVSDSQHHQRHHSAPNSPVFLKRGLNNDLSLEAGRKPFSSYTQSSNSHAAKNGFTLYASQHVMHNNNNINLSSCNSPMNKSPTVSPSSSLCSSDMNISQELQNHPLFKSPNVDRSLKPSNSLEYSSYRSTPPRLGAPIVTPTIAYTESSSEHATSKPNSSTANLFAIDDVDNDSPTGTTPSTAISTAQSKSSLFSTETKFDSPPDMPPPPIPPKRRNGSCGNLSSRLGQQPSRLQEFNSSRSDNNQVALNHCNDSTGKMAPLIFENNHFASGNTTLPITAPTSSGPQYTRSLTNGPAPIPAPRHKTQEPPKSDPEIVKDLISLDESNSSFDLSDLDPLNQNAKPIPGLLSQSASFTSNMKATTLPSTSNTTFSISNPLYPEFIPRLRNESPQTTVINPPRDSESELLRQYGLDKFNLINGSATTLATGQQTADPKRNWTTFD</sequence>
<dbReference type="InterPro" id="IPR043153">
    <property type="entry name" value="DENN_C"/>
</dbReference>
<dbReference type="GO" id="GO:0005085">
    <property type="term" value="F:guanyl-nucleotide exchange factor activity"/>
    <property type="evidence" value="ECO:0007669"/>
    <property type="project" value="UniProtKB-KW"/>
</dbReference>
<evidence type="ECO:0000313" key="7">
    <source>
        <dbReference type="Proteomes" id="UP000594454"/>
    </source>
</evidence>
<feature type="region of interest" description="Disordered" evidence="4">
    <location>
        <begin position="439"/>
        <end position="483"/>
    </location>
</feature>
<feature type="region of interest" description="Disordered" evidence="4">
    <location>
        <begin position="628"/>
        <end position="714"/>
    </location>
</feature>
<dbReference type="SMART" id="SM00799">
    <property type="entry name" value="DENN"/>
    <property type="match status" value="1"/>
</dbReference>
<evidence type="ECO:0000256" key="1">
    <source>
        <dbReference type="ARBA" id="ARBA00004132"/>
    </source>
</evidence>
<feature type="compositionally biased region" description="Polar residues" evidence="4">
    <location>
        <begin position="736"/>
        <end position="755"/>
    </location>
</feature>
<dbReference type="PROSITE" id="PS50211">
    <property type="entry name" value="DENN"/>
    <property type="match status" value="1"/>
</dbReference>
<dbReference type="AlphaFoldDB" id="A0A7R8YLU8"/>